<keyword evidence="4" id="KW-0238">DNA-binding</keyword>
<organism evidence="12 13">
    <name type="scientific">Sclerotinia trifoliorum</name>
    <dbReference type="NCBI Taxonomy" id="28548"/>
    <lineage>
        <taxon>Eukaryota</taxon>
        <taxon>Fungi</taxon>
        <taxon>Dikarya</taxon>
        <taxon>Ascomycota</taxon>
        <taxon>Pezizomycotina</taxon>
        <taxon>Leotiomycetes</taxon>
        <taxon>Helotiales</taxon>
        <taxon>Sclerotiniaceae</taxon>
        <taxon>Sclerotinia</taxon>
    </lineage>
</organism>
<name>A0A8H2ZM48_9HELO</name>
<dbReference type="GO" id="GO:0005667">
    <property type="term" value="C:transcription regulator complex"/>
    <property type="evidence" value="ECO:0007669"/>
    <property type="project" value="TreeGrafter"/>
</dbReference>
<evidence type="ECO:0000259" key="11">
    <source>
        <dbReference type="PROSITE" id="PS50217"/>
    </source>
</evidence>
<protein>
    <submittedName>
        <fullName evidence="12">49de189a-1cdb-440e-adae-92e54ce8becf</fullName>
    </submittedName>
</protein>
<dbReference type="CDD" id="cd12193">
    <property type="entry name" value="bZIP_GCN4"/>
    <property type="match status" value="1"/>
</dbReference>
<dbReference type="GO" id="GO:1903833">
    <property type="term" value="P:positive regulation of cellular response to amino acid starvation"/>
    <property type="evidence" value="ECO:0007669"/>
    <property type="project" value="TreeGrafter"/>
</dbReference>
<feature type="domain" description="BZIP" evidence="11">
    <location>
        <begin position="191"/>
        <end position="230"/>
    </location>
</feature>
<keyword evidence="6" id="KW-0804">Transcription</keyword>
<comment type="caution">
    <text evidence="12">The sequence shown here is derived from an EMBL/GenBank/DDBJ whole genome shotgun (WGS) entry which is preliminary data.</text>
</comment>
<feature type="region of interest" description="Disordered" evidence="10">
    <location>
        <begin position="84"/>
        <end position="105"/>
    </location>
</feature>
<feature type="region of interest" description="Disordered" evidence="10">
    <location>
        <begin position="117"/>
        <end position="185"/>
    </location>
</feature>
<keyword evidence="3" id="KW-0805">Transcription regulation</keyword>
<keyword evidence="9" id="KW-0175">Coiled coil</keyword>
<dbReference type="PANTHER" id="PTHR11462:SF35">
    <property type="entry name" value="TRANSCRIPTION FACTOR JRA"/>
    <property type="match status" value="1"/>
</dbReference>
<accession>A0A8H2ZM48</accession>
<reference evidence="12" key="1">
    <citation type="submission" date="2020-10" db="EMBL/GenBank/DDBJ databases">
        <authorList>
            <person name="Kusch S."/>
        </authorList>
    </citation>
    <scope>NUCLEOTIDE SEQUENCE</scope>
    <source>
        <strain evidence="12">SwB9</strain>
    </source>
</reference>
<dbReference type="InterPro" id="IPR050946">
    <property type="entry name" value="AP-1_TF_bZIP"/>
</dbReference>
<dbReference type="PROSITE" id="PS50217">
    <property type="entry name" value="BZIP"/>
    <property type="match status" value="1"/>
</dbReference>
<dbReference type="Pfam" id="PF07716">
    <property type="entry name" value="bZIP_2"/>
    <property type="match status" value="1"/>
</dbReference>
<sequence>MALQDMDLFDEFTPFEGGTSTQNSYSSAFSSPALATMYDPTNNLSSTSFSNMSFVSPQDLSLRDSFSSAPNSAAYTSLTTPSTFDGSPAFDQDDSPFVGHDGLHDNNVVQGDPWFSLFPDVDNNEQPNAINSPLAVEEELEISEQLHEKKDNRRKSGSATSPMSATSGVRKPSKPLAPIIVDDPNDTAAMKRARNTLAARKSRQRKMQRFEELEEQIAKLTAERDHWKEKALRRSNAQ</sequence>
<evidence type="ECO:0000313" key="13">
    <source>
        <dbReference type="Proteomes" id="UP000624404"/>
    </source>
</evidence>
<dbReference type="PROSITE" id="PS00036">
    <property type="entry name" value="BZIP_BASIC"/>
    <property type="match status" value="1"/>
</dbReference>
<proteinExistence type="inferred from homology"/>
<feature type="compositionally biased region" description="Polar residues" evidence="10">
    <location>
        <begin position="157"/>
        <end position="167"/>
    </location>
</feature>
<evidence type="ECO:0000256" key="7">
    <source>
        <dbReference type="ARBA" id="ARBA00023242"/>
    </source>
</evidence>
<keyword evidence="2" id="KW-0028">Amino-acid biosynthesis</keyword>
<comment type="similarity">
    <text evidence="8">Belongs to the bZIP family. GCN4 subfamily.</text>
</comment>
<evidence type="ECO:0000256" key="4">
    <source>
        <dbReference type="ARBA" id="ARBA00023125"/>
    </source>
</evidence>
<evidence type="ECO:0000256" key="8">
    <source>
        <dbReference type="ARBA" id="ARBA00061302"/>
    </source>
</evidence>
<dbReference type="EMBL" id="CAJHIA010000006">
    <property type="protein sequence ID" value="CAD6441536.1"/>
    <property type="molecule type" value="Genomic_DNA"/>
</dbReference>
<dbReference type="InterPro" id="IPR004827">
    <property type="entry name" value="bZIP"/>
</dbReference>
<dbReference type="Proteomes" id="UP000624404">
    <property type="component" value="Unassembled WGS sequence"/>
</dbReference>
<keyword evidence="5" id="KW-0010">Activator</keyword>
<gene>
    <name evidence="12" type="ORF">SCLTRI_LOCUS1322</name>
</gene>
<dbReference type="GO" id="GO:0000978">
    <property type="term" value="F:RNA polymerase II cis-regulatory region sequence-specific DNA binding"/>
    <property type="evidence" value="ECO:0007669"/>
    <property type="project" value="TreeGrafter"/>
</dbReference>
<dbReference type="AlphaFoldDB" id="A0A8H2ZM48"/>
<dbReference type="GO" id="GO:0008652">
    <property type="term" value="P:amino acid biosynthetic process"/>
    <property type="evidence" value="ECO:0007669"/>
    <property type="project" value="UniProtKB-KW"/>
</dbReference>
<dbReference type="GO" id="GO:0000981">
    <property type="term" value="F:DNA-binding transcription factor activity, RNA polymerase II-specific"/>
    <property type="evidence" value="ECO:0007669"/>
    <property type="project" value="TreeGrafter"/>
</dbReference>
<evidence type="ECO:0000256" key="2">
    <source>
        <dbReference type="ARBA" id="ARBA00022605"/>
    </source>
</evidence>
<comment type="subcellular location">
    <subcellularLocation>
        <location evidence="1">Nucleus</location>
    </subcellularLocation>
</comment>
<dbReference type="FunFam" id="3.30.160.60:FF:001491">
    <property type="entry name" value="Cross-pathway control protein A"/>
    <property type="match status" value="1"/>
</dbReference>
<dbReference type="Gene3D" id="3.30.160.60">
    <property type="entry name" value="Classic Zinc Finger"/>
    <property type="match status" value="1"/>
</dbReference>
<evidence type="ECO:0000256" key="10">
    <source>
        <dbReference type="SAM" id="MobiDB-lite"/>
    </source>
</evidence>
<dbReference type="SUPFAM" id="SSF57959">
    <property type="entry name" value="Leucine zipper domain"/>
    <property type="match status" value="1"/>
</dbReference>
<dbReference type="GO" id="GO:0001080">
    <property type="term" value="P:nitrogen catabolite activation of transcription from RNA polymerase II promoter"/>
    <property type="evidence" value="ECO:0007669"/>
    <property type="project" value="TreeGrafter"/>
</dbReference>
<dbReference type="InterPro" id="IPR046347">
    <property type="entry name" value="bZIP_sf"/>
</dbReference>
<evidence type="ECO:0000256" key="1">
    <source>
        <dbReference type="ARBA" id="ARBA00004123"/>
    </source>
</evidence>
<keyword evidence="13" id="KW-1185">Reference proteome</keyword>
<dbReference type="PANTHER" id="PTHR11462">
    <property type="entry name" value="JUN TRANSCRIPTION FACTOR-RELATED"/>
    <property type="match status" value="1"/>
</dbReference>
<dbReference type="OrthoDB" id="5419235at2759"/>
<evidence type="ECO:0000313" key="12">
    <source>
        <dbReference type="EMBL" id="CAD6441536.1"/>
    </source>
</evidence>
<evidence type="ECO:0000256" key="5">
    <source>
        <dbReference type="ARBA" id="ARBA00023159"/>
    </source>
</evidence>
<evidence type="ECO:0000256" key="3">
    <source>
        <dbReference type="ARBA" id="ARBA00023015"/>
    </source>
</evidence>
<evidence type="ECO:0000256" key="6">
    <source>
        <dbReference type="ARBA" id="ARBA00023163"/>
    </source>
</evidence>
<feature type="coiled-coil region" evidence="9">
    <location>
        <begin position="203"/>
        <end position="230"/>
    </location>
</feature>
<evidence type="ECO:0000256" key="9">
    <source>
        <dbReference type="SAM" id="Coils"/>
    </source>
</evidence>
<keyword evidence="7" id="KW-0539">Nucleus</keyword>
<dbReference type="GO" id="GO:0005634">
    <property type="term" value="C:nucleus"/>
    <property type="evidence" value="ECO:0007669"/>
    <property type="project" value="UniProtKB-SubCell"/>
</dbReference>